<evidence type="ECO:0000313" key="18">
    <source>
        <dbReference type="Proteomes" id="UP000718593"/>
    </source>
</evidence>
<dbReference type="InterPro" id="IPR001789">
    <property type="entry name" value="Sig_transdc_resp-reg_receiver"/>
</dbReference>
<comment type="function">
    <text evidence="9">Member of the two-component regulatory system BvgS/BvgA. Phosphorylates BvgA via a four-step phosphorelay in response to environmental signals.</text>
</comment>
<feature type="transmembrane region" description="Helical" evidence="14">
    <location>
        <begin position="12"/>
        <end position="33"/>
    </location>
</feature>
<gene>
    <name evidence="17" type="ORF">HXL68_03615</name>
</gene>
<dbReference type="PANTHER" id="PTHR45339:SF5">
    <property type="entry name" value="HISTIDINE KINASE"/>
    <property type="match status" value="1"/>
</dbReference>
<dbReference type="PROSITE" id="PS50110">
    <property type="entry name" value="RESPONSE_REGULATORY"/>
    <property type="match status" value="1"/>
</dbReference>
<evidence type="ECO:0000256" key="6">
    <source>
        <dbReference type="ARBA" id="ARBA00022777"/>
    </source>
</evidence>
<feature type="domain" description="Histidine kinase" evidence="15">
    <location>
        <begin position="457"/>
        <end position="679"/>
    </location>
</feature>
<accession>A0A930BUR7</accession>
<dbReference type="AlphaFoldDB" id="A0A930BUR7"/>
<keyword evidence="8" id="KW-0902">Two-component regulatory system</keyword>
<keyword evidence="4" id="KW-0808">Transferase</keyword>
<evidence type="ECO:0000256" key="12">
    <source>
        <dbReference type="ARBA" id="ARBA00070152"/>
    </source>
</evidence>
<dbReference type="InterPro" id="IPR035965">
    <property type="entry name" value="PAS-like_dom_sf"/>
</dbReference>
<dbReference type="SUPFAM" id="SSF55785">
    <property type="entry name" value="PYP-like sensor domain (PAS domain)"/>
    <property type="match status" value="1"/>
</dbReference>
<evidence type="ECO:0000256" key="13">
    <source>
        <dbReference type="PROSITE-ProRule" id="PRU00169"/>
    </source>
</evidence>
<evidence type="ECO:0000256" key="10">
    <source>
        <dbReference type="ARBA" id="ARBA00064003"/>
    </source>
</evidence>
<comment type="catalytic activity">
    <reaction evidence="1">
        <text>ATP + protein L-histidine = ADP + protein N-phospho-L-histidine.</text>
        <dbReference type="EC" id="2.7.13.3"/>
    </reaction>
</comment>
<evidence type="ECO:0000256" key="14">
    <source>
        <dbReference type="SAM" id="Phobius"/>
    </source>
</evidence>
<dbReference type="CDD" id="cd16922">
    <property type="entry name" value="HATPase_EvgS-ArcB-TorS-like"/>
    <property type="match status" value="1"/>
</dbReference>
<keyword evidence="5" id="KW-0547">Nucleotide-binding</keyword>
<evidence type="ECO:0000256" key="7">
    <source>
        <dbReference type="ARBA" id="ARBA00022840"/>
    </source>
</evidence>
<dbReference type="Gene3D" id="1.10.287.130">
    <property type="match status" value="1"/>
</dbReference>
<dbReference type="CDD" id="cd12914">
    <property type="entry name" value="PDC1_DGC_like"/>
    <property type="match status" value="1"/>
</dbReference>
<dbReference type="Pfam" id="PF12860">
    <property type="entry name" value="PAS_7"/>
    <property type="match status" value="1"/>
</dbReference>
<name>A0A930BUR7_9RHOO</name>
<evidence type="ECO:0000256" key="2">
    <source>
        <dbReference type="ARBA" id="ARBA00012438"/>
    </source>
</evidence>
<dbReference type="GO" id="GO:0000155">
    <property type="term" value="F:phosphorelay sensor kinase activity"/>
    <property type="evidence" value="ECO:0007669"/>
    <property type="project" value="InterPro"/>
</dbReference>
<evidence type="ECO:0000256" key="3">
    <source>
        <dbReference type="ARBA" id="ARBA00022553"/>
    </source>
</evidence>
<feature type="domain" description="Response regulatory" evidence="16">
    <location>
        <begin position="709"/>
        <end position="829"/>
    </location>
</feature>
<dbReference type="InterPro" id="IPR003661">
    <property type="entry name" value="HisK_dim/P_dom"/>
</dbReference>
<dbReference type="FunFam" id="3.30.565.10:FF:000010">
    <property type="entry name" value="Sensor histidine kinase RcsC"/>
    <property type="match status" value="1"/>
</dbReference>
<dbReference type="Pfam" id="PF00072">
    <property type="entry name" value="Response_reg"/>
    <property type="match status" value="1"/>
</dbReference>
<proteinExistence type="predicted"/>
<keyword evidence="14" id="KW-0812">Transmembrane</keyword>
<dbReference type="Gene3D" id="3.30.565.10">
    <property type="entry name" value="Histidine kinase-like ATPase, C-terminal domain"/>
    <property type="match status" value="1"/>
</dbReference>
<evidence type="ECO:0000259" key="16">
    <source>
        <dbReference type="PROSITE" id="PS50110"/>
    </source>
</evidence>
<dbReference type="SUPFAM" id="SSF47384">
    <property type="entry name" value="Homodimeric domain of signal transducing histidine kinase"/>
    <property type="match status" value="1"/>
</dbReference>
<dbReference type="SUPFAM" id="SSF55874">
    <property type="entry name" value="ATPase domain of HSP90 chaperone/DNA topoisomerase II/histidine kinase"/>
    <property type="match status" value="1"/>
</dbReference>
<dbReference type="FunFam" id="1.10.287.130:FF:000002">
    <property type="entry name" value="Two-component osmosensing histidine kinase"/>
    <property type="match status" value="1"/>
</dbReference>
<feature type="transmembrane region" description="Helical" evidence="14">
    <location>
        <begin position="284"/>
        <end position="306"/>
    </location>
</feature>
<dbReference type="SUPFAM" id="SSF52172">
    <property type="entry name" value="CheY-like"/>
    <property type="match status" value="1"/>
</dbReference>
<dbReference type="PROSITE" id="PS50109">
    <property type="entry name" value="HIS_KIN"/>
    <property type="match status" value="1"/>
</dbReference>
<organism evidence="17 18">
    <name type="scientific">Dechloromonas agitata</name>
    <dbReference type="NCBI Taxonomy" id="73030"/>
    <lineage>
        <taxon>Bacteria</taxon>
        <taxon>Pseudomonadati</taxon>
        <taxon>Pseudomonadota</taxon>
        <taxon>Betaproteobacteria</taxon>
        <taxon>Rhodocyclales</taxon>
        <taxon>Azonexaceae</taxon>
        <taxon>Dechloromonas</taxon>
    </lineage>
</organism>
<dbReference type="Gene3D" id="3.30.450.20">
    <property type="entry name" value="PAS domain"/>
    <property type="match status" value="3"/>
</dbReference>
<dbReference type="InterPro" id="IPR011006">
    <property type="entry name" value="CheY-like_superfamily"/>
</dbReference>
<dbReference type="EC" id="2.7.13.3" evidence="2"/>
<dbReference type="InterPro" id="IPR005467">
    <property type="entry name" value="His_kinase_dom"/>
</dbReference>
<sequence>MTKASLPKLGGIPLKAIFASLLAVCLAIIWLAVTYQLDRRKSADLRETRLSTEFQAQAAAENANSLIKRLNEILLDLRTRWDGDARRFGEIVRQRQGYMADVAFQIAIIDQDGWLAFSNLEAPKTRVYLGEREHFRAHVGGGDRLFISKPLLGKVSGKWSIQFTRPIIEGGAFKGVLVVSVSPDIFTAFHQRLGQESTISLVADSGEFMARHPEGLQAMGKKLADLPFLQPDPAQSGSYVRVGKIDGVERIYGFYRLPEYDLTVNVGRSVERALLPYVHYRQMVLMFGAGGSLIVIVLLLMLYRALVTRAVVEQQLQASQAMLRSAVETIGEAFVIYDENDRLAFCNEQYRDYYQTSADLLVPGKTFEEIIRTGAERGQYQAAIGRVDEWVAERLTVHRSGNTDLIQRLDDGRWLRIRERKTPEGFIVGFRIDITELYLAKEAAESASQAKSRFLATMSHEIRTPMNGILGMAQLLLAPDLPAGERLDYARTILNSGQTLMTLLNDVLDLSKIEAGKFELSDAVFSPQQLIHESVALFSASAREKSLDLQGQWHGEAGQRYRADPLRIRQMLANLVSNAVKFTAQGYVRVEGRLVDSDDHHATLEFAVRDSGIGIAPEKQGLLFHAFSQADSSTTRQYGGTGLGLSIVRRLAELMGGSVGVDSRPGEGATFWFRIRAERIAAGSDSRQGERLPVAAAPLDAPAVAAIGRVLVVDDNAVNRKVAQALLGKLGISASTAENGREAVQRLTGGEPCELVLLDVQMPVMDGLEATRRIRDWEQATGRSRLPIVALTAGAFAEDSARCREAGMDDFLAKPLAREQLAAVLQRWLGGQAPV</sequence>
<evidence type="ECO:0000256" key="1">
    <source>
        <dbReference type="ARBA" id="ARBA00000085"/>
    </source>
</evidence>
<dbReference type="SMART" id="SM00448">
    <property type="entry name" value="REC"/>
    <property type="match status" value="1"/>
</dbReference>
<dbReference type="CDD" id="cd12915">
    <property type="entry name" value="PDC2_DGC_like"/>
    <property type="match status" value="1"/>
</dbReference>
<dbReference type="PRINTS" id="PR00344">
    <property type="entry name" value="BCTRLSENSOR"/>
</dbReference>
<evidence type="ECO:0000256" key="5">
    <source>
        <dbReference type="ARBA" id="ARBA00022741"/>
    </source>
</evidence>
<evidence type="ECO:0000256" key="8">
    <source>
        <dbReference type="ARBA" id="ARBA00023012"/>
    </source>
</evidence>
<dbReference type="GO" id="GO:0005524">
    <property type="term" value="F:ATP binding"/>
    <property type="evidence" value="ECO:0007669"/>
    <property type="project" value="UniProtKB-KW"/>
</dbReference>
<comment type="caution">
    <text evidence="17">The sequence shown here is derived from an EMBL/GenBank/DDBJ whole genome shotgun (WGS) entry which is preliminary data.</text>
</comment>
<dbReference type="InterPro" id="IPR003594">
    <property type="entry name" value="HATPase_dom"/>
</dbReference>
<dbReference type="CDD" id="cd00082">
    <property type="entry name" value="HisKA"/>
    <property type="match status" value="1"/>
</dbReference>
<protein>
    <recommendedName>
        <fullName evidence="11">Sensory/regulatory protein RpfC</fullName>
        <ecNumber evidence="2">2.7.13.3</ecNumber>
    </recommendedName>
    <alternativeName>
        <fullName evidence="12">Virulence sensor protein BvgS</fullName>
    </alternativeName>
</protein>
<dbReference type="Proteomes" id="UP000718593">
    <property type="component" value="Unassembled WGS sequence"/>
</dbReference>
<dbReference type="InterPro" id="IPR036097">
    <property type="entry name" value="HisK_dim/P_sf"/>
</dbReference>
<dbReference type="InterPro" id="IPR004358">
    <property type="entry name" value="Sig_transdc_His_kin-like_C"/>
</dbReference>
<evidence type="ECO:0000259" key="15">
    <source>
        <dbReference type="PROSITE" id="PS50109"/>
    </source>
</evidence>
<evidence type="ECO:0000256" key="11">
    <source>
        <dbReference type="ARBA" id="ARBA00068150"/>
    </source>
</evidence>
<dbReference type="SMART" id="SM00388">
    <property type="entry name" value="HisKA"/>
    <property type="match status" value="1"/>
</dbReference>
<dbReference type="PANTHER" id="PTHR45339">
    <property type="entry name" value="HYBRID SIGNAL TRANSDUCTION HISTIDINE KINASE J"/>
    <property type="match status" value="1"/>
</dbReference>
<evidence type="ECO:0000256" key="9">
    <source>
        <dbReference type="ARBA" id="ARBA00058004"/>
    </source>
</evidence>
<comment type="subunit">
    <text evidence="10">At low DSF concentrations, interacts with RpfF.</text>
</comment>
<feature type="modified residue" description="4-aspartylphosphate" evidence="13">
    <location>
        <position position="759"/>
    </location>
</feature>
<dbReference type="EMBL" id="JABZMI010000039">
    <property type="protein sequence ID" value="MBF1164110.1"/>
    <property type="molecule type" value="Genomic_DNA"/>
</dbReference>
<dbReference type="Pfam" id="PF02518">
    <property type="entry name" value="HATPase_c"/>
    <property type="match status" value="1"/>
</dbReference>
<dbReference type="CDD" id="cd17546">
    <property type="entry name" value="REC_hyHK_CKI1_RcsC-like"/>
    <property type="match status" value="1"/>
</dbReference>
<dbReference type="InterPro" id="IPR036890">
    <property type="entry name" value="HATPase_C_sf"/>
</dbReference>
<keyword evidence="3 13" id="KW-0597">Phosphoprotein</keyword>
<dbReference type="SMART" id="SM00387">
    <property type="entry name" value="HATPase_c"/>
    <property type="match status" value="1"/>
</dbReference>
<keyword evidence="7" id="KW-0067">ATP-binding</keyword>
<keyword evidence="14" id="KW-1133">Transmembrane helix</keyword>
<reference evidence="17" key="1">
    <citation type="submission" date="2020-04" db="EMBL/GenBank/DDBJ databases">
        <title>Deep metagenomics examines the oral microbiome during advanced dental caries in children, revealing novel taxa and co-occurrences with host molecules.</title>
        <authorList>
            <person name="Baker J.L."/>
            <person name="Morton J.T."/>
            <person name="Dinis M."/>
            <person name="Alvarez R."/>
            <person name="Tran N.C."/>
            <person name="Knight R."/>
            <person name="Edlund A."/>
        </authorList>
    </citation>
    <scope>NUCLEOTIDE SEQUENCE</scope>
    <source>
        <strain evidence="17">JCVI_32_bin.24</strain>
    </source>
</reference>
<keyword evidence="6" id="KW-0418">Kinase</keyword>
<evidence type="ECO:0000256" key="4">
    <source>
        <dbReference type="ARBA" id="ARBA00022679"/>
    </source>
</evidence>
<evidence type="ECO:0000313" key="17">
    <source>
        <dbReference type="EMBL" id="MBF1164110.1"/>
    </source>
</evidence>
<dbReference type="Pfam" id="PF00512">
    <property type="entry name" value="HisKA"/>
    <property type="match status" value="1"/>
</dbReference>
<dbReference type="Gene3D" id="3.40.50.2300">
    <property type="match status" value="1"/>
</dbReference>
<keyword evidence="14" id="KW-0472">Membrane</keyword>